<accession>A0A2R5EJ79</accession>
<feature type="signal peptide" evidence="1">
    <location>
        <begin position="1"/>
        <end position="17"/>
    </location>
</feature>
<dbReference type="SUPFAM" id="SSF56601">
    <property type="entry name" value="beta-lactamase/transpeptidase-like"/>
    <property type="match status" value="1"/>
</dbReference>
<dbReference type="InterPro" id="IPR050491">
    <property type="entry name" value="AmpC-like"/>
</dbReference>
<dbReference type="PANTHER" id="PTHR46825:SF9">
    <property type="entry name" value="BETA-LACTAMASE-RELATED DOMAIN-CONTAINING PROTEIN"/>
    <property type="match status" value="1"/>
</dbReference>
<dbReference type="InterPro" id="IPR001119">
    <property type="entry name" value="SLH_dom"/>
</dbReference>
<feature type="chain" id="PRO_5015312769" evidence="1">
    <location>
        <begin position="18"/>
        <end position="682"/>
    </location>
</feature>
<dbReference type="InterPro" id="IPR001466">
    <property type="entry name" value="Beta-lactam-related"/>
</dbReference>
<gene>
    <name evidence="3" type="ORF">PAT3040_01192</name>
</gene>
<dbReference type="AlphaFoldDB" id="A0A2R5EJ79"/>
<evidence type="ECO:0000256" key="1">
    <source>
        <dbReference type="SAM" id="SignalP"/>
    </source>
</evidence>
<evidence type="ECO:0000313" key="4">
    <source>
        <dbReference type="Proteomes" id="UP000245202"/>
    </source>
</evidence>
<feature type="domain" description="SLH" evidence="2">
    <location>
        <begin position="484"/>
        <end position="543"/>
    </location>
</feature>
<dbReference type="PROSITE" id="PS51272">
    <property type="entry name" value="SLH"/>
    <property type="match status" value="2"/>
</dbReference>
<sequence length="682" mass="73746">MTASVVAFSLVVPAAYAAPTTDTTAALAKDLNAETAKAFLDSFFASEQAKPLYVGASVVIVKDGKTIAESGYGFADLESEEPVDPASSLFRIASVSKSFTATALMQLVEQGKVSLKDDFSKYIKGLKFDNPYDAPVTIEQLLTHTTGFEIQDPLPEDIHTDYDRVVKLDDYALKHMPPVVREPGSSYMYDNFASLLQGLVVQNVSGVPFETYMEENLFEPLGMTNSTFLPKDELKERMVTEYGVDGSVLDHYAIDPTVMPQGGMLSTAQDVGKYMVSFLNEGAAGSGRILKGATVADMQEYRSYAHPLLPDTTYGFEAPIQLPGAGSSSSVITKAGDLIGTSSLMFMIPEEETGVFLTYNKLGPLRDLFYSAFITEFFPDIAKPAELDPAFEPYTTEELEAFSGVYSDLRLRVIVSTLGAEGDGSLVISDSFLGPRSLKQVDDNLFVDGLTGKFTAFRLNDDGIATYMKEPYLNPLGYARKGVEPAGFADVPADHPYAEAIHALQSLGYLANDAKAAFGPEEAATRGGFVQALMEISGLSGSTSDEPAFKDLAGHPSAPFIQQAYEMGLVKGANTEEFRPDRPITRQEAAVMIWRALVLQYPAELFESVKLSGDTDEWAEPAVKMLVGLGLIGPEVKQNADGAFDFLSKATLKRQEEAFILHALLTSPTDAIVAGLMAQQAQ</sequence>
<organism evidence="3 4">
    <name type="scientific">Paenibacillus agaridevorans</name>
    <dbReference type="NCBI Taxonomy" id="171404"/>
    <lineage>
        <taxon>Bacteria</taxon>
        <taxon>Bacillati</taxon>
        <taxon>Bacillota</taxon>
        <taxon>Bacilli</taxon>
        <taxon>Bacillales</taxon>
        <taxon>Paenibacillaceae</taxon>
        <taxon>Paenibacillus</taxon>
    </lineage>
</organism>
<dbReference type="Pfam" id="PF00395">
    <property type="entry name" value="SLH"/>
    <property type="match status" value="2"/>
</dbReference>
<proteinExistence type="predicted"/>
<dbReference type="PANTHER" id="PTHR46825">
    <property type="entry name" value="D-ALANYL-D-ALANINE-CARBOXYPEPTIDASE/ENDOPEPTIDASE AMPH"/>
    <property type="match status" value="1"/>
</dbReference>
<keyword evidence="4" id="KW-1185">Reference proteome</keyword>
<protein>
    <submittedName>
        <fullName evidence="3">Penicillin-binding protein</fullName>
    </submittedName>
</protein>
<dbReference type="Proteomes" id="UP000245202">
    <property type="component" value="Unassembled WGS sequence"/>
</dbReference>
<dbReference type="EMBL" id="BDQX01000054">
    <property type="protein sequence ID" value="GBG06662.1"/>
    <property type="molecule type" value="Genomic_DNA"/>
</dbReference>
<reference evidence="3 4" key="1">
    <citation type="submission" date="2017-08" db="EMBL/GenBank/DDBJ databases">
        <title>Substantial Increase in Enzyme Production by Combined Drug-Resistance Mutations in Paenibacillus agaridevorans.</title>
        <authorList>
            <person name="Tanaka Y."/>
            <person name="Funane K."/>
            <person name="Hosaka T."/>
            <person name="Shiwa Y."/>
            <person name="Fujita N."/>
            <person name="Miyazaki T."/>
            <person name="Yoshikawa H."/>
            <person name="Murakami K."/>
            <person name="Kasahara K."/>
            <person name="Inaoka T."/>
            <person name="Hiraga Y."/>
            <person name="Ochi K."/>
        </authorList>
    </citation>
    <scope>NUCLEOTIDE SEQUENCE [LARGE SCALE GENOMIC DNA]</scope>
    <source>
        <strain evidence="3 4">T-3040</strain>
    </source>
</reference>
<dbReference type="Pfam" id="PF00144">
    <property type="entry name" value="Beta-lactamase"/>
    <property type="match status" value="1"/>
</dbReference>
<evidence type="ECO:0000313" key="3">
    <source>
        <dbReference type="EMBL" id="GBG06662.1"/>
    </source>
</evidence>
<comment type="caution">
    <text evidence="3">The sequence shown here is derived from an EMBL/GenBank/DDBJ whole genome shotgun (WGS) entry which is preliminary data.</text>
</comment>
<evidence type="ECO:0000259" key="2">
    <source>
        <dbReference type="PROSITE" id="PS51272"/>
    </source>
</evidence>
<keyword evidence="1" id="KW-0732">Signal</keyword>
<name>A0A2R5EJ79_9BACL</name>
<feature type="domain" description="SLH" evidence="2">
    <location>
        <begin position="544"/>
        <end position="607"/>
    </location>
</feature>
<dbReference type="Gene3D" id="3.40.710.10">
    <property type="entry name" value="DD-peptidase/beta-lactamase superfamily"/>
    <property type="match status" value="1"/>
</dbReference>
<dbReference type="InterPro" id="IPR012338">
    <property type="entry name" value="Beta-lactam/transpept-like"/>
</dbReference>